<evidence type="ECO:0000259" key="1">
    <source>
        <dbReference type="PROSITE" id="PS50206"/>
    </source>
</evidence>
<feature type="domain" description="Rhodanese" evidence="1">
    <location>
        <begin position="41"/>
        <end position="131"/>
    </location>
</feature>
<organism evidence="2 3">
    <name type="scientific">Jejuia spongiicola</name>
    <dbReference type="NCBI Taxonomy" id="2942207"/>
    <lineage>
        <taxon>Bacteria</taxon>
        <taxon>Pseudomonadati</taxon>
        <taxon>Bacteroidota</taxon>
        <taxon>Flavobacteriia</taxon>
        <taxon>Flavobacteriales</taxon>
        <taxon>Flavobacteriaceae</taxon>
        <taxon>Jejuia</taxon>
    </lineage>
</organism>
<dbReference type="InterPro" id="IPR052367">
    <property type="entry name" value="Thiosulfate_ST/Rhodanese-like"/>
</dbReference>
<dbReference type="InterPro" id="IPR036873">
    <property type="entry name" value="Rhodanese-like_dom_sf"/>
</dbReference>
<evidence type="ECO:0000313" key="3">
    <source>
        <dbReference type="Proteomes" id="UP001165381"/>
    </source>
</evidence>
<gene>
    <name evidence="2" type="ORF">M3P09_04835</name>
</gene>
<dbReference type="EMBL" id="JAMFLZ010000002">
    <property type="protein sequence ID" value="MCL6294306.1"/>
    <property type="molecule type" value="Genomic_DNA"/>
</dbReference>
<evidence type="ECO:0000313" key="2">
    <source>
        <dbReference type="EMBL" id="MCL6294306.1"/>
    </source>
</evidence>
<dbReference type="PANTHER" id="PTHR45431">
    <property type="entry name" value="RHODANESE-LIKE DOMAIN-CONTAINING PROTEIN 15, CHLOROPLASTIC"/>
    <property type="match status" value="1"/>
</dbReference>
<dbReference type="CDD" id="cd00158">
    <property type="entry name" value="RHOD"/>
    <property type="match status" value="1"/>
</dbReference>
<sequence>MKKIVIFLVLLVVATIIVSYYKKTKSDAKVVSAEDLQPLLQLDNVQLIDVRTPKEFKGGHIENAQNINFLSPDFTESIKKLDKNKPLIVYCRSGKRSAKSIKKLFEAGFTEIYDLEGGIIKWKQKGFNLKSNL</sequence>
<dbReference type="SMART" id="SM00450">
    <property type="entry name" value="RHOD"/>
    <property type="match status" value="1"/>
</dbReference>
<dbReference type="Gene3D" id="3.40.250.10">
    <property type="entry name" value="Rhodanese-like domain"/>
    <property type="match status" value="1"/>
</dbReference>
<dbReference type="RefSeq" id="WP_249972237.1">
    <property type="nucleotide sequence ID" value="NZ_JAMFLZ010000002.1"/>
</dbReference>
<dbReference type="Proteomes" id="UP001165381">
    <property type="component" value="Unassembled WGS sequence"/>
</dbReference>
<reference evidence="2" key="1">
    <citation type="submission" date="2022-05" db="EMBL/GenBank/DDBJ databases">
        <authorList>
            <person name="Park J.-S."/>
        </authorList>
    </citation>
    <scope>NUCLEOTIDE SEQUENCE</scope>
    <source>
        <strain evidence="2">2012CJ34-3</strain>
    </source>
</reference>
<comment type="caution">
    <text evidence="2">The sequence shown here is derived from an EMBL/GenBank/DDBJ whole genome shotgun (WGS) entry which is preliminary data.</text>
</comment>
<protein>
    <submittedName>
        <fullName evidence="2">Rhodanese-like domain-containing protein</fullName>
    </submittedName>
</protein>
<dbReference type="Pfam" id="PF00581">
    <property type="entry name" value="Rhodanese"/>
    <property type="match status" value="1"/>
</dbReference>
<dbReference type="SUPFAM" id="SSF52821">
    <property type="entry name" value="Rhodanese/Cell cycle control phosphatase"/>
    <property type="match status" value="1"/>
</dbReference>
<proteinExistence type="predicted"/>
<accession>A0ABT0QBJ3</accession>
<keyword evidence="3" id="KW-1185">Reference proteome</keyword>
<name>A0ABT0QBJ3_9FLAO</name>
<dbReference type="InterPro" id="IPR001763">
    <property type="entry name" value="Rhodanese-like_dom"/>
</dbReference>
<dbReference type="PANTHER" id="PTHR45431:SF3">
    <property type="entry name" value="RHODANESE-LIKE DOMAIN-CONTAINING PROTEIN 15, CHLOROPLASTIC"/>
    <property type="match status" value="1"/>
</dbReference>
<dbReference type="PROSITE" id="PS50206">
    <property type="entry name" value="RHODANESE_3"/>
    <property type="match status" value="1"/>
</dbReference>